<proteinExistence type="predicted"/>
<protein>
    <submittedName>
        <fullName evidence="1">Proline iminopeptidase</fullName>
    </submittedName>
</protein>
<reference evidence="1" key="1">
    <citation type="submission" date="2023-03" db="EMBL/GenBank/DDBJ databases">
        <title>Massive genome expansion in bonnet fungi (Mycena s.s.) driven by repeated elements and novel gene families across ecological guilds.</title>
        <authorList>
            <consortium name="Lawrence Berkeley National Laboratory"/>
            <person name="Harder C.B."/>
            <person name="Miyauchi S."/>
            <person name="Viragh M."/>
            <person name="Kuo A."/>
            <person name="Thoen E."/>
            <person name="Andreopoulos B."/>
            <person name="Lu D."/>
            <person name="Skrede I."/>
            <person name="Drula E."/>
            <person name="Henrissat B."/>
            <person name="Morin E."/>
            <person name="Kohler A."/>
            <person name="Barry K."/>
            <person name="LaButti K."/>
            <person name="Morin E."/>
            <person name="Salamov A."/>
            <person name="Lipzen A."/>
            <person name="Mereny Z."/>
            <person name="Hegedus B."/>
            <person name="Baldrian P."/>
            <person name="Stursova M."/>
            <person name="Weitz H."/>
            <person name="Taylor A."/>
            <person name="Grigoriev I.V."/>
            <person name="Nagy L.G."/>
            <person name="Martin F."/>
            <person name="Kauserud H."/>
        </authorList>
    </citation>
    <scope>NUCLEOTIDE SEQUENCE</scope>
    <source>
        <strain evidence="1">CBHHK002</strain>
    </source>
</reference>
<accession>A0AAD6ZSA5</accession>
<dbReference type="Gene3D" id="3.40.50.1820">
    <property type="entry name" value="alpha/beta hydrolase"/>
    <property type="match status" value="1"/>
</dbReference>
<keyword evidence="2" id="KW-1185">Reference proteome</keyword>
<comment type="caution">
    <text evidence="1">The sequence shown here is derived from an EMBL/GenBank/DDBJ whole genome shotgun (WGS) entry which is preliminary data.</text>
</comment>
<organism evidence="1 2">
    <name type="scientific">Mycena albidolilacea</name>
    <dbReference type="NCBI Taxonomy" id="1033008"/>
    <lineage>
        <taxon>Eukaryota</taxon>
        <taxon>Fungi</taxon>
        <taxon>Dikarya</taxon>
        <taxon>Basidiomycota</taxon>
        <taxon>Agaricomycotina</taxon>
        <taxon>Agaricomycetes</taxon>
        <taxon>Agaricomycetidae</taxon>
        <taxon>Agaricales</taxon>
        <taxon>Marasmiineae</taxon>
        <taxon>Mycenaceae</taxon>
        <taxon>Mycena</taxon>
    </lineage>
</organism>
<dbReference type="Proteomes" id="UP001218218">
    <property type="component" value="Unassembled WGS sequence"/>
</dbReference>
<dbReference type="AlphaFoldDB" id="A0AAD6ZSA5"/>
<gene>
    <name evidence="1" type="ORF">DFH08DRAFT_706933</name>
</gene>
<evidence type="ECO:0000313" key="1">
    <source>
        <dbReference type="EMBL" id="KAJ7334827.1"/>
    </source>
</evidence>
<sequence length="280" mass="31088">MPAATFAPEGRIPFSASGEPAETWYKVISDLFNQTQSPLIGPHGELGPGMAHDYLIPLGDLSATRPIILYDQIGNALSTHFSDPPKPATFWTSDLFVDELENRVKFFGLEKRGYYLLGHSWGEILAAEFEVRRHPSHLKGIVLSDLLADMSLWGKSNTDLTSNCKFPAHVQEGLKGGFSVLKKYRVALEEFYKVHACRISPQSKEVAAETGLGGDTTTSLAMNTNALKGWSIVDRLDQFTVPTLIINGRYDISQDFVIGPFDKINKVKWITFENSSHLPM</sequence>
<name>A0AAD6ZSA5_9AGAR</name>
<dbReference type="InterPro" id="IPR029058">
    <property type="entry name" value="AB_hydrolase_fold"/>
</dbReference>
<dbReference type="EMBL" id="JARIHO010000032">
    <property type="protein sequence ID" value="KAJ7334827.1"/>
    <property type="molecule type" value="Genomic_DNA"/>
</dbReference>
<dbReference type="SUPFAM" id="SSF53474">
    <property type="entry name" value="alpha/beta-Hydrolases"/>
    <property type="match status" value="1"/>
</dbReference>
<evidence type="ECO:0000313" key="2">
    <source>
        <dbReference type="Proteomes" id="UP001218218"/>
    </source>
</evidence>